<dbReference type="Proteomes" id="UP000284395">
    <property type="component" value="Unassembled WGS sequence"/>
</dbReference>
<dbReference type="GO" id="GO:0006281">
    <property type="term" value="P:DNA repair"/>
    <property type="evidence" value="ECO:0007669"/>
    <property type="project" value="TreeGrafter"/>
</dbReference>
<dbReference type="InterPro" id="IPR041492">
    <property type="entry name" value="HAD_2"/>
</dbReference>
<dbReference type="RefSeq" id="WP_120323477.1">
    <property type="nucleotide sequence ID" value="NZ_RAPF01000001.1"/>
</dbReference>
<dbReference type="SUPFAM" id="SSF56784">
    <property type="entry name" value="HAD-like"/>
    <property type="match status" value="1"/>
</dbReference>
<dbReference type="EMBL" id="RAPF01000001">
    <property type="protein sequence ID" value="RKF23573.1"/>
    <property type="molecule type" value="Genomic_DNA"/>
</dbReference>
<dbReference type="InterPro" id="IPR036412">
    <property type="entry name" value="HAD-like_sf"/>
</dbReference>
<dbReference type="PANTHER" id="PTHR43434:SF1">
    <property type="entry name" value="PHOSPHOGLYCOLATE PHOSPHATASE"/>
    <property type="match status" value="1"/>
</dbReference>
<comment type="pathway">
    <text evidence="2">Organic acid metabolism; glycolate biosynthesis; glycolate from 2-phosphoglycolate: step 1/1.</text>
</comment>
<evidence type="ECO:0000313" key="6">
    <source>
        <dbReference type="Proteomes" id="UP000284395"/>
    </source>
</evidence>
<evidence type="ECO:0000313" key="5">
    <source>
        <dbReference type="EMBL" id="RKF23573.1"/>
    </source>
</evidence>
<comment type="similarity">
    <text evidence="3">Belongs to the HAD-like hydrolase superfamily. CbbY/CbbZ/Gph/YieH family.</text>
</comment>
<keyword evidence="5" id="KW-0378">Hydrolase</keyword>
<dbReference type="NCBIfam" id="TIGR01549">
    <property type="entry name" value="HAD-SF-IA-v1"/>
    <property type="match status" value="1"/>
</dbReference>
<dbReference type="GO" id="GO:0005829">
    <property type="term" value="C:cytosol"/>
    <property type="evidence" value="ECO:0007669"/>
    <property type="project" value="TreeGrafter"/>
</dbReference>
<evidence type="ECO:0000256" key="4">
    <source>
        <dbReference type="ARBA" id="ARBA00013078"/>
    </source>
</evidence>
<dbReference type="Gene3D" id="1.10.150.240">
    <property type="entry name" value="Putative phosphatase, domain 2"/>
    <property type="match status" value="1"/>
</dbReference>
<gene>
    <name evidence="5" type="ORF">D6851_01450</name>
</gene>
<evidence type="ECO:0000256" key="3">
    <source>
        <dbReference type="ARBA" id="ARBA00006171"/>
    </source>
</evidence>
<organism evidence="5 6">
    <name type="scientific">Altericroceibacterium spongiae</name>
    <dbReference type="NCBI Taxonomy" id="2320269"/>
    <lineage>
        <taxon>Bacteria</taxon>
        <taxon>Pseudomonadati</taxon>
        <taxon>Pseudomonadota</taxon>
        <taxon>Alphaproteobacteria</taxon>
        <taxon>Sphingomonadales</taxon>
        <taxon>Erythrobacteraceae</taxon>
        <taxon>Altericroceibacterium</taxon>
    </lineage>
</organism>
<keyword evidence="6" id="KW-1185">Reference proteome</keyword>
<protein>
    <recommendedName>
        <fullName evidence="4">phosphoglycolate phosphatase</fullName>
        <ecNumber evidence="4">3.1.3.18</ecNumber>
    </recommendedName>
</protein>
<dbReference type="SFLD" id="SFLDG01129">
    <property type="entry name" value="C1.5:_HAD__Beta-PGM__Phosphata"/>
    <property type="match status" value="1"/>
</dbReference>
<dbReference type="OrthoDB" id="9793014at2"/>
<dbReference type="GO" id="GO:0008967">
    <property type="term" value="F:phosphoglycolate phosphatase activity"/>
    <property type="evidence" value="ECO:0007669"/>
    <property type="project" value="UniProtKB-EC"/>
</dbReference>
<comment type="catalytic activity">
    <reaction evidence="1">
        <text>2-phosphoglycolate + H2O = glycolate + phosphate</text>
        <dbReference type="Rhea" id="RHEA:14369"/>
        <dbReference type="ChEBI" id="CHEBI:15377"/>
        <dbReference type="ChEBI" id="CHEBI:29805"/>
        <dbReference type="ChEBI" id="CHEBI:43474"/>
        <dbReference type="ChEBI" id="CHEBI:58033"/>
        <dbReference type="EC" id="3.1.3.18"/>
    </reaction>
</comment>
<dbReference type="InterPro" id="IPR050155">
    <property type="entry name" value="HAD-like_hydrolase_sf"/>
</dbReference>
<dbReference type="InterPro" id="IPR006439">
    <property type="entry name" value="HAD-SF_hydro_IA"/>
</dbReference>
<dbReference type="EC" id="3.1.3.18" evidence="4"/>
<evidence type="ECO:0000256" key="2">
    <source>
        <dbReference type="ARBA" id="ARBA00004818"/>
    </source>
</evidence>
<dbReference type="InterPro" id="IPR023198">
    <property type="entry name" value="PGP-like_dom2"/>
</dbReference>
<dbReference type="InterPro" id="IPR023214">
    <property type="entry name" value="HAD_sf"/>
</dbReference>
<proteinExistence type="inferred from homology"/>
<reference evidence="5 6" key="1">
    <citation type="submission" date="2018-09" db="EMBL/GenBank/DDBJ databases">
        <title>Altererythrobacter spongiae sp. nov., isolated from a marine sponge.</title>
        <authorList>
            <person name="Zhuang L."/>
            <person name="Luo L."/>
        </authorList>
    </citation>
    <scope>NUCLEOTIDE SEQUENCE [LARGE SCALE GENOMIC DNA]</scope>
    <source>
        <strain evidence="5 6">HN-Y73</strain>
    </source>
</reference>
<dbReference type="SFLD" id="SFLDS00003">
    <property type="entry name" value="Haloacid_Dehalogenase"/>
    <property type="match status" value="1"/>
</dbReference>
<dbReference type="PANTHER" id="PTHR43434">
    <property type="entry name" value="PHOSPHOGLYCOLATE PHOSPHATASE"/>
    <property type="match status" value="1"/>
</dbReference>
<dbReference type="AlphaFoldDB" id="A0A420ESH0"/>
<name>A0A420ESH0_9SPHN</name>
<comment type="caution">
    <text evidence="5">The sequence shown here is derived from an EMBL/GenBank/DDBJ whole genome shotgun (WGS) entry which is preliminary data.</text>
</comment>
<dbReference type="Pfam" id="PF13419">
    <property type="entry name" value="HAD_2"/>
    <property type="match status" value="1"/>
</dbReference>
<accession>A0A420ESH0</accession>
<evidence type="ECO:0000256" key="1">
    <source>
        <dbReference type="ARBA" id="ARBA00000830"/>
    </source>
</evidence>
<dbReference type="Gene3D" id="3.40.50.1000">
    <property type="entry name" value="HAD superfamily/HAD-like"/>
    <property type="match status" value="1"/>
</dbReference>
<sequence>MTDFPFAIIGFDLDGTLVDSNRDLFPALNHTLHIAGREPVTAEATRQLIGGGARLMLARAMELTGDPVEEDEIERLYSHYIEYYQAHIADHTVPFEGCLPALDQLAERGCTLAVITNKAEDLARKLLDQLGMTRRFASIMGGDTLEPGRSKPAPDMIEETISRCQGSGRFAMIGDSTYDTRAAAAARVPSIALSFGYNDAPADQLGADRVIDHYDELIPALEGL</sequence>